<gene>
    <name evidence="1" type="ORF">L248_3051</name>
</gene>
<protein>
    <submittedName>
        <fullName evidence="1">Uncharacterized protein</fullName>
    </submittedName>
</protein>
<proteinExistence type="predicted"/>
<dbReference type="AlphaFoldDB" id="U4TTA4"/>
<dbReference type="eggNOG" id="COG5340">
    <property type="taxonomic scope" value="Bacteria"/>
</dbReference>
<reference evidence="2" key="1">
    <citation type="journal article" date="2013" name="Genome Announc.">
        <title>Whole-Genome Sequencing of Lactobacillus shenzhenensis Strain LY-73T.</title>
        <authorList>
            <person name="Lin Z."/>
            <person name="Liu Z."/>
            <person name="Yang R."/>
            <person name="Zou Y."/>
            <person name="Wan D."/>
            <person name="Chen J."/>
            <person name="Guo M."/>
            <person name="Zhao J."/>
            <person name="Fang C."/>
            <person name="Yang R."/>
            <person name="Liu F."/>
        </authorList>
    </citation>
    <scope>NUCLEOTIDE SEQUENCE [LARGE SCALE GENOMIC DNA]</scope>
    <source>
        <strain evidence="2">LY-73</strain>
    </source>
</reference>
<dbReference type="HOGENOM" id="CLU_089333_1_2_9"/>
<accession>U4TTA4</accession>
<name>U4TTA4_9LACO</name>
<keyword evidence="2" id="KW-1185">Reference proteome</keyword>
<dbReference type="Proteomes" id="UP000030647">
    <property type="component" value="Unassembled WGS sequence"/>
</dbReference>
<sequence>MLAGAETDQYSLLSQKFTPGIFSQETALILHGLTTEMPLHFYMTFPQGYNNHNLAKWDVTARHLVHNRYAVGITTIQSPSGDPIKVYDKERTLLDVWADSTIGPNVKYEAVETYLCGQLSVEDDLRLAAYARDLYPTTELITLMEVLAR</sequence>
<organism evidence="1 2">
    <name type="scientific">Schleiferilactobacillus shenzhenensis LY-73</name>
    <dbReference type="NCBI Taxonomy" id="1231336"/>
    <lineage>
        <taxon>Bacteria</taxon>
        <taxon>Bacillati</taxon>
        <taxon>Bacillota</taxon>
        <taxon>Bacilli</taxon>
        <taxon>Lactobacillales</taxon>
        <taxon>Lactobacillaceae</taxon>
        <taxon>Schleiferilactobacillus</taxon>
    </lineage>
</organism>
<dbReference type="EMBL" id="KI271589">
    <property type="protein sequence ID" value="ERL65113.1"/>
    <property type="molecule type" value="Genomic_DNA"/>
</dbReference>
<evidence type="ECO:0000313" key="2">
    <source>
        <dbReference type="Proteomes" id="UP000030647"/>
    </source>
</evidence>
<dbReference type="STRING" id="1231336.L248_3051"/>
<evidence type="ECO:0000313" key="1">
    <source>
        <dbReference type="EMBL" id="ERL65113.1"/>
    </source>
</evidence>